<accession>A0ABW3L7J3</accession>
<organism evidence="2 3">
    <name type="scientific">Metaplanococcus flavidus</name>
    <dbReference type="NCBI Taxonomy" id="569883"/>
    <lineage>
        <taxon>Bacteria</taxon>
        <taxon>Bacillati</taxon>
        <taxon>Bacillota</taxon>
        <taxon>Bacilli</taxon>
        <taxon>Bacillales</taxon>
        <taxon>Caryophanaceae</taxon>
        <taxon>Metaplanococcus</taxon>
    </lineage>
</organism>
<dbReference type="Proteomes" id="UP001597109">
    <property type="component" value="Unassembled WGS sequence"/>
</dbReference>
<gene>
    <name evidence="2" type="ORF">ACFQ1X_01165</name>
</gene>
<evidence type="ECO:0000313" key="3">
    <source>
        <dbReference type="Proteomes" id="UP001597109"/>
    </source>
</evidence>
<reference evidence="3" key="1">
    <citation type="journal article" date="2019" name="Int. J. Syst. Evol. Microbiol.">
        <title>The Global Catalogue of Microorganisms (GCM) 10K type strain sequencing project: providing services to taxonomists for standard genome sequencing and annotation.</title>
        <authorList>
            <consortium name="The Broad Institute Genomics Platform"/>
            <consortium name="The Broad Institute Genome Sequencing Center for Infectious Disease"/>
            <person name="Wu L."/>
            <person name="Ma J."/>
        </authorList>
    </citation>
    <scope>NUCLEOTIDE SEQUENCE [LARGE SCALE GENOMIC DNA]</scope>
    <source>
        <strain evidence="3">CCUG 56756</strain>
    </source>
</reference>
<dbReference type="RefSeq" id="WP_144840519.1">
    <property type="nucleotide sequence ID" value="NZ_JBHTKI010000002.1"/>
</dbReference>
<evidence type="ECO:0000313" key="2">
    <source>
        <dbReference type="EMBL" id="MFD1030050.1"/>
    </source>
</evidence>
<dbReference type="EMBL" id="JBHTKI010000002">
    <property type="protein sequence ID" value="MFD1030050.1"/>
    <property type="molecule type" value="Genomic_DNA"/>
</dbReference>
<feature type="compositionally biased region" description="Acidic residues" evidence="1">
    <location>
        <begin position="37"/>
        <end position="46"/>
    </location>
</feature>
<proteinExistence type="predicted"/>
<evidence type="ECO:0000256" key="1">
    <source>
        <dbReference type="SAM" id="MobiDB-lite"/>
    </source>
</evidence>
<protein>
    <submittedName>
        <fullName evidence="2">Uncharacterized protein</fullName>
    </submittedName>
</protein>
<name>A0ABW3L7J3_9BACL</name>
<feature type="compositionally biased region" description="Acidic residues" evidence="1">
    <location>
        <begin position="21"/>
        <end position="30"/>
    </location>
</feature>
<sequence>MKKWYLPIGIVLLLSACGGEETPELEDESQTEVSAPEGDELDPTEPEEVEDAETAMIADLAEGNIEDGTAVIISGTVEELTHDVAFPSFILSNGDHQVYIRNMSETPVEPDDTIRVEGIYDGNAEEDMPLVSASVITVE</sequence>
<dbReference type="PROSITE" id="PS51257">
    <property type="entry name" value="PROKAR_LIPOPROTEIN"/>
    <property type="match status" value="1"/>
</dbReference>
<keyword evidence="3" id="KW-1185">Reference proteome</keyword>
<feature type="region of interest" description="Disordered" evidence="1">
    <location>
        <begin position="20"/>
        <end position="46"/>
    </location>
</feature>
<comment type="caution">
    <text evidence="2">The sequence shown here is derived from an EMBL/GenBank/DDBJ whole genome shotgun (WGS) entry which is preliminary data.</text>
</comment>